<proteinExistence type="predicted"/>
<protein>
    <submittedName>
        <fullName evidence="1">Uncharacterized protein</fullName>
    </submittedName>
</protein>
<dbReference type="EMBL" id="QAOL01000008">
    <property type="protein sequence ID" value="PTQ86829.1"/>
    <property type="molecule type" value="Genomic_DNA"/>
</dbReference>
<evidence type="ECO:0000313" key="2">
    <source>
        <dbReference type="Proteomes" id="UP000244110"/>
    </source>
</evidence>
<organism evidence="1 2">
    <name type="scientific">Nitrosomonas ureae</name>
    <dbReference type="NCBI Taxonomy" id="44577"/>
    <lineage>
        <taxon>Bacteria</taxon>
        <taxon>Pseudomonadati</taxon>
        <taxon>Pseudomonadota</taxon>
        <taxon>Betaproteobacteria</taxon>
        <taxon>Nitrosomonadales</taxon>
        <taxon>Nitrosomonadaceae</taxon>
        <taxon>Nitrosomonas</taxon>
    </lineage>
</organism>
<gene>
    <name evidence="1" type="ORF">C8R28_100824</name>
</gene>
<sequence length="543" mass="57400">MARILDNGLSGIDSSLIGNSSVGVGEDVNENDLLYLCGLTGKSYRVDISDYAAIGNLTYGTAQSSEATGRVVPHTSFSGSTPNADSRLATLHDAYNDIFSLITHNGGITGAVINKLSAAGSALKSITLTDTGLTRNHHILELSNGNIAALYAIDTNLYLAAYDRFLREIKPPTIIATCYSPFFSAISLIAGGLAVVYQDNSTPLLSKMVTFDNSGNAVLSATTIWTRTGTTGNQHHKVKQLSDGNIVFAISSVNTISSIGLHYGIQTISGAQIFATTLLDVVSAAWFPQISVSQGYFSIARANGTDQKAWVFDNSGILQGGEFSQATTAGIESHKVKLLFGDGDFYLIWHRSSDSKCVLTKLPLIGANFVTVEITLVSTSQYNYYIDAFFEEGYIVAISTTNNASSPKVWVIDAYNMMLVHKIGTTIGLNPAGTAVGSKLASLIPSGDRTFIATYDYTSGGTDNAVNICVGKWAMTAIIGVAMEDAVRDSSVAIQTAPGVYKINPIDGSTYKVFDMRDGSIAGNKGVMVASGLVTIYGIGSGV</sequence>
<dbReference type="AlphaFoldDB" id="A0A2T5ISL7"/>
<dbReference type="RefSeq" id="WP_107786380.1">
    <property type="nucleotide sequence ID" value="NZ_QAOL01000008.1"/>
</dbReference>
<name>A0A2T5ISL7_9PROT</name>
<accession>A0A2T5ISL7</accession>
<dbReference type="Proteomes" id="UP000244110">
    <property type="component" value="Unassembled WGS sequence"/>
</dbReference>
<evidence type="ECO:0000313" key="1">
    <source>
        <dbReference type="EMBL" id="PTQ86829.1"/>
    </source>
</evidence>
<comment type="caution">
    <text evidence="1">The sequence shown here is derived from an EMBL/GenBank/DDBJ whole genome shotgun (WGS) entry which is preliminary data.</text>
</comment>
<reference evidence="1 2" key="1">
    <citation type="submission" date="2018-04" db="EMBL/GenBank/DDBJ databases">
        <title>Active sludge and wastewater microbial communities from Klosterneuburg, Austria.</title>
        <authorList>
            <person name="Wagner M."/>
        </authorList>
    </citation>
    <scope>NUCLEOTIDE SEQUENCE [LARGE SCALE GENOMIC DNA]</scope>
    <source>
        <strain evidence="1 2">Nm4</strain>
    </source>
</reference>